<keyword evidence="3" id="KW-1185">Reference proteome</keyword>
<dbReference type="Pfam" id="PF06985">
    <property type="entry name" value="HET"/>
    <property type="match status" value="1"/>
</dbReference>
<evidence type="ECO:0000313" key="3">
    <source>
        <dbReference type="Proteomes" id="UP000799302"/>
    </source>
</evidence>
<organism evidence="2 3">
    <name type="scientific">Microthyrium microscopicum</name>
    <dbReference type="NCBI Taxonomy" id="703497"/>
    <lineage>
        <taxon>Eukaryota</taxon>
        <taxon>Fungi</taxon>
        <taxon>Dikarya</taxon>
        <taxon>Ascomycota</taxon>
        <taxon>Pezizomycotina</taxon>
        <taxon>Dothideomycetes</taxon>
        <taxon>Dothideomycetes incertae sedis</taxon>
        <taxon>Microthyriales</taxon>
        <taxon>Microthyriaceae</taxon>
        <taxon>Microthyrium</taxon>
    </lineage>
</organism>
<reference evidence="2" key="1">
    <citation type="journal article" date="2020" name="Stud. Mycol.">
        <title>101 Dothideomycetes genomes: a test case for predicting lifestyles and emergence of pathogens.</title>
        <authorList>
            <person name="Haridas S."/>
            <person name="Albert R."/>
            <person name="Binder M."/>
            <person name="Bloem J."/>
            <person name="Labutti K."/>
            <person name="Salamov A."/>
            <person name="Andreopoulos B."/>
            <person name="Baker S."/>
            <person name="Barry K."/>
            <person name="Bills G."/>
            <person name="Bluhm B."/>
            <person name="Cannon C."/>
            <person name="Castanera R."/>
            <person name="Culley D."/>
            <person name="Daum C."/>
            <person name="Ezra D."/>
            <person name="Gonzalez J."/>
            <person name="Henrissat B."/>
            <person name="Kuo A."/>
            <person name="Liang C."/>
            <person name="Lipzen A."/>
            <person name="Lutzoni F."/>
            <person name="Magnuson J."/>
            <person name="Mondo S."/>
            <person name="Nolan M."/>
            <person name="Ohm R."/>
            <person name="Pangilinan J."/>
            <person name="Park H.-J."/>
            <person name="Ramirez L."/>
            <person name="Alfaro M."/>
            <person name="Sun H."/>
            <person name="Tritt A."/>
            <person name="Yoshinaga Y."/>
            <person name="Zwiers L.-H."/>
            <person name="Turgeon B."/>
            <person name="Goodwin S."/>
            <person name="Spatafora J."/>
            <person name="Crous P."/>
            <person name="Grigoriev I."/>
        </authorList>
    </citation>
    <scope>NUCLEOTIDE SEQUENCE</scope>
    <source>
        <strain evidence="2">CBS 115976</strain>
    </source>
</reference>
<feature type="domain" description="Heterokaryon incompatibility" evidence="1">
    <location>
        <begin position="5"/>
        <end position="114"/>
    </location>
</feature>
<dbReference type="Proteomes" id="UP000799302">
    <property type="component" value="Unassembled WGS sequence"/>
</dbReference>
<evidence type="ECO:0000259" key="1">
    <source>
        <dbReference type="Pfam" id="PF06985"/>
    </source>
</evidence>
<protein>
    <recommendedName>
        <fullName evidence="1">Heterokaryon incompatibility domain-containing protein</fullName>
    </recommendedName>
</protein>
<dbReference type="InterPro" id="IPR010730">
    <property type="entry name" value="HET"/>
</dbReference>
<proteinExistence type="predicted"/>
<gene>
    <name evidence="2" type="ORF">BT63DRAFT_483126</name>
</gene>
<evidence type="ECO:0000313" key="2">
    <source>
        <dbReference type="EMBL" id="KAF2665262.1"/>
    </source>
</evidence>
<name>A0A6A6TZJ4_9PEZI</name>
<dbReference type="AlphaFoldDB" id="A0A6A6TZJ4"/>
<dbReference type="InterPro" id="IPR052895">
    <property type="entry name" value="HetReg/Transcr_Mod"/>
</dbReference>
<accession>A0A6A6TZJ4</accession>
<sequence>MSAVYAVIWASAICINQTDDEEKTSQVQQMWNIYHQATYVAAWLGMCADNSDVLFDLIAQLGRQLPETALRWSRLERIKVSESDFAGLDFYPSPSDLKALVRRTYWQRVWIQQEIRASSEIWIHCGRKRVRAEWLRFVVQLFMAMKSSLFLDMVTDENNIESETLGASLLDIDIGSFEAAFLTLNALRNRAPLITLMKQAFGISNVLKCSDPRDRVFAFLGFASDALDLGICPHYSKTCLQVYTETAMALIKKDMSIMTMHNKSSDDRLAGLPSWAPDWTQPFQWPLVTLTREDIRYRAAGSTNSNLDFLYLQDGCIALSATGCVFDLVVQHEPEELLDESRGTHALIHTLQRIGDVTSLAQTSVFYRDFESVCEELPTLFPDSSETETRSVALRHAVATIKQCLQHRRLFISMRGRVGLGPPGLAQGDVLAILLGLDVPLILRKLDGNKYRIIGNAYCGGIMDGEIFKHRNKIQRLHIL</sequence>
<dbReference type="OrthoDB" id="3553147at2759"/>
<dbReference type="PANTHER" id="PTHR24148">
    <property type="entry name" value="ANKYRIN REPEAT DOMAIN-CONTAINING PROTEIN 39 HOMOLOG-RELATED"/>
    <property type="match status" value="1"/>
</dbReference>
<dbReference type="EMBL" id="MU004241">
    <property type="protein sequence ID" value="KAF2665262.1"/>
    <property type="molecule type" value="Genomic_DNA"/>
</dbReference>
<dbReference type="Pfam" id="PF26639">
    <property type="entry name" value="Het-6_barrel"/>
    <property type="match status" value="1"/>
</dbReference>
<dbReference type="PANTHER" id="PTHR24148:SF82">
    <property type="entry name" value="HETEROKARYON INCOMPATIBILITY DOMAIN-CONTAINING PROTEIN"/>
    <property type="match status" value="1"/>
</dbReference>